<evidence type="ECO:0000256" key="6">
    <source>
        <dbReference type="ARBA" id="ARBA00023242"/>
    </source>
</evidence>
<dbReference type="GO" id="GO:0030687">
    <property type="term" value="C:preribosome, large subunit precursor"/>
    <property type="evidence" value="ECO:0007669"/>
    <property type="project" value="TreeGrafter"/>
</dbReference>
<proteinExistence type="inferred from homology"/>
<organism evidence="8 9">
    <name type="scientific">Fopius arisanus</name>
    <dbReference type="NCBI Taxonomy" id="64838"/>
    <lineage>
        <taxon>Eukaryota</taxon>
        <taxon>Metazoa</taxon>
        <taxon>Ecdysozoa</taxon>
        <taxon>Arthropoda</taxon>
        <taxon>Hexapoda</taxon>
        <taxon>Insecta</taxon>
        <taxon>Pterygota</taxon>
        <taxon>Neoptera</taxon>
        <taxon>Endopterygota</taxon>
        <taxon>Hymenoptera</taxon>
        <taxon>Apocrita</taxon>
        <taxon>Ichneumonoidea</taxon>
        <taxon>Braconidae</taxon>
        <taxon>Opiinae</taxon>
        <taxon>Fopius</taxon>
    </lineage>
</organism>
<keyword evidence="6" id="KW-0539">Nucleus</keyword>
<sequence>MKEKVKKSRKKIVPESDSDYDSSDEELQEAFAKGLLKPGLNSIVVTEKKKTNNNIAQLKRKTEEMKLKLPWIERLDIVNPPAPLAPELALQLQETEERRLKLAKGNKKLPQYKPGEDPVVNDFKRETMFHRQAQSAVMDGITRIKKLGVPTIRPDDYFAEMVKTDEHMHKVRENLARKQLATERSEKVRQLRQQRKVGKQMQIEATLKKHAEKKKMLDEVKKYRKGIRKDLDFLDDKKTANRSGSDKGNPRRRKGIERMKMKNSKFGFGGKKRGSKMNTRDSAADVSDWKRPSKFPTKGGKVKKMAKKAMRPGKNKRVSIKARRN</sequence>
<dbReference type="KEGG" id="fas:105267145"/>
<dbReference type="GO" id="GO:0006364">
    <property type="term" value="P:rRNA processing"/>
    <property type="evidence" value="ECO:0007669"/>
    <property type="project" value="TreeGrafter"/>
</dbReference>
<evidence type="ECO:0000256" key="5">
    <source>
        <dbReference type="ARBA" id="ARBA00023054"/>
    </source>
</evidence>
<dbReference type="GeneID" id="105267145"/>
<evidence type="ECO:0000256" key="4">
    <source>
        <dbReference type="ARBA" id="ARBA00022517"/>
    </source>
</evidence>
<evidence type="ECO:0000313" key="8">
    <source>
        <dbReference type="Proteomes" id="UP000694866"/>
    </source>
</evidence>
<dbReference type="Pfam" id="PF05890">
    <property type="entry name" value="Ebp2"/>
    <property type="match status" value="1"/>
</dbReference>
<gene>
    <name evidence="9" type="primary">LOC105267145</name>
</gene>
<comment type="function">
    <text evidence="1">Required for the processing of the 27S pre-rRNA.</text>
</comment>
<feature type="compositionally biased region" description="Basic residues" evidence="7">
    <location>
        <begin position="1"/>
        <end position="11"/>
    </location>
</feature>
<comment type="similarity">
    <text evidence="3">Belongs to the EBP2 family.</text>
</comment>
<evidence type="ECO:0000256" key="3">
    <source>
        <dbReference type="ARBA" id="ARBA00007336"/>
    </source>
</evidence>
<protein>
    <submittedName>
        <fullName evidence="9">Probable rRNA-processing protein EBP2 homolog</fullName>
    </submittedName>
</protein>
<dbReference type="OrthoDB" id="443772at2759"/>
<feature type="compositionally biased region" description="Basic and acidic residues" evidence="7">
    <location>
        <begin position="237"/>
        <end position="249"/>
    </location>
</feature>
<evidence type="ECO:0000256" key="2">
    <source>
        <dbReference type="ARBA" id="ARBA00004604"/>
    </source>
</evidence>
<dbReference type="PANTHER" id="PTHR13028">
    <property type="entry name" value="RRNA PROCESSING PROTEIN EBNA1-BINDING PROTEIN-RELATED"/>
    <property type="match status" value="1"/>
</dbReference>
<dbReference type="GO" id="GO:0042273">
    <property type="term" value="P:ribosomal large subunit biogenesis"/>
    <property type="evidence" value="ECO:0007669"/>
    <property type="project" value="TreeGrafter"/>
</dbReference>
<keyword evidence="8" id="KW-1185">Reference proteome</keyword>
<comment type="subcellular location">
    <subcellularLocation>
        <location evidence="2">Nucleus</location>
        <location evidence="2">Nucleolus</location>
    </subcellularLocation>
</comment>
<dbReference type="AlphaFoldDB" id="A0A9R1T7H1"/>
<feature type="region of interest" description="Disordered" evidence="7">
    <location>
        <begin position="237"/>
        <end position="325"/>
    </location>
</feature>
<keyword evidence="5" id="KW-0175">Coiled coil</keyword>
<reference evidence="9" key="1">
    <citation type="submission" date="2025-08" db="UniProtKB">
        <authorList>
            <consortium name="RefSeq"/>
        </authorList>
    </citation>
    <scope>IDENTIFICATION</scope>
    <source>
        <strain evidence="9">USDA-PBARC FA_bdor</strain>
        <tissue evidence="9">Whole organism</tissue>
    </source>
</reference>
<dbReference type="GO" id="GO:0034399">
    <property type="term" value="C:nuclear periphery"/>
    <property type="evidence" value="ECO:0007669"/>
    <property type="project" value="TreeGrafter"/>
</dbReference>
<dbReference type="InterPro" id="IPR008610">
    <property type="entry name" value="Ebp2"/>
</dbReference>
<feature type="compositionally biased region" description="Basic residues" evidence="7">
    <location>
        <begin position="300"/>
        <end position="325"/>
    </location>
</feature>
<evidence type="ECO:0000256" key="7">
    <source>
        <dbReference type="SAM" id="MobiDB-lite"/>
    </source>
</evidence>
<evidence type="ECO:0000256" key="1">
    <source>
        <dbReference type="ARBA" id="ARBA00003387"/>
    </source>
</evidence>
<evidence type="ECO:0000313" key="9">
    <source>
        <dbReference type="RefSeq" id="XP_011304102.1"/>
    </source>
</evidence>
<dbReference type="PANTHER" id="PTHR13028:SF0">
    <property type="entry name" value="RRNA-PROCESSING PROTEIN EBP2-RELATED"/>
    <property type="match status" value="1"/>
</dbReference>
<feature type="compositionally biased region" description="Basic and acidic residues" evidence="7">
    <location>
        <begin position="278"/>
        <end position="291"/>
    </location>
</feature>
<dbReference type="Proteomes" id="UP000694866">
    <property type="component" value="Unplaced"/>
</dbReference>
<feature type="compositionally biased region" description="Acidic residues" evidence="7">
    <location>
        <begin position="16"/>
        <end position="25"/>
    </location>
</feature>
<accession>A0A9R1T7H1</accession>
<name>A0A9R1T7H1_9HYME</name>
<keyword evidence="4" id="KW-0690">Ribosome biogenesis</keyword>
<dbReference type="RefSeq" id="XP_011304102.1">
    <property type="nucleotide sequence ID" value="XM_011305800.1"/>
</dbReference>
<dbReference type="GO" id="GO:0005730">
    <property type="term" value="C:nucleolus"/>
    <property type="evidence" value="ECO:0007669"/>
    <property type="project" value="UniProtKB-SubCell"/>
</dbReference>
<feature type="region of interest" description="Disordered" evidence="7">
    <location>
        <begin position="1"/>
        <end position="25"/>
    </location>
</feature>